<dbReference type="GO" id="GO:1900079">
    <property type="term" value="P:regulation of arginine biosynthetic process"/>
    <property type="evidence" value="ECO:0007669"/>
    <property type="project" value="UniProtKB-UniRule"/>
</dbReference>
<protein>
    <recommendedName>
        <fullName evidence="7">Arginine repressor</fullName>
    </recommendedName>
</protein>
<evidence type="ECO:0000313" key="10">
    <source>
        <dbReference type="EMBL" id="MCP0887641.1"/>
    </source>
</evidence>
<comment type="subcellular location">
    <subcellularLocation>
        <location evidence="1 7">Cytoplasm</location>
    </subcellularLocation>
</comment>
<dbReference type="RefSeq" id="WP_253361705.1">
    <property type="nucleotide sequence ID" value="NZ_JAIULA010000021.1"/>
</dbReference>
<keyword evidence="6 7" id="KW-0804">Transcription</keyword>
<keyword evidence="11" id="KW-1185">Reference proteome</keyword>
<comment type="pathway">
    <text evidence="7">Amino-acid biosynthesis; L-arginine biosynthesis [regulation].</text>
</comment>
<comment type="similarity">
    <text evidence="2 7">Belongs to the ArgR family.</text>
</comment>
<dbReference type="HAMAP" id="MF_00173">
    <property type="entry name" value="Arg_repressor"/>
    <property type="match status" value="1"/>
</dbReference>
<name>A0A9X2JNY8_9LACO</name>
<dbReference type="InterPro" id="IPR001669">
    <property type="entry name" value="Arg_repress"/>
</dbReference>
<dbReference type="InterPro" id="IPR020899">
    <property type="entry name" value="Arg_repress_C"/>
</dbReference>
<dbReference type="InterPro" id="IPR020900">
    <property type="entry name" value="Arg_repress_DNA-bd"/>
</dbReference>
<dbReference type="GO" id="GO:0005737">
    <property type="term" value="C:cytoplasm"/>
    <property type="evidence" value="ECO:0007669"/>
    <property type="project" value="UniProtKB-SubCell"/>
</dbReference>
<gene>
    <name evidence="7" type="primary">argR</name>
    <name evidence="10" type="ORF">LB941_09885</name>
</gene>
<keyword evidence="4 7" id="KW-0805">Transcription regulation</keyword>
<proteinExistence type="inferred from homology"/>
<evidence type="ECO:0000256" key="2">
    <source>
        <dbReference type="ARBA" id="ARBA00008316"/>
    </source>
</evidence>
<reference evidence="10 11" key="1">
    <citation type="journal article" date="2023" name="Int. J. Syst. Evol. Microbiol.">
        <title>Ligilactobacillus ubinensis sp. nov., a novel species isolated from the wild ferment of a durian fruit (Durio zibethinus).</title>
        <authorList>
            <person name="Heng Y.C."/>
            <person name="Menon N."/>
            <person name="Chen B."/>
            <person name="Loo B.Z.L."/>
            <person name="Wong G.W.J."/>
            <person name="Lim A.C.H."/>
            <person name="Silvaraju S."/>
            <person name="Kittelmann S."/>
        </authorList>
    </citation>
    <scope>NUCLEOTIDE SEQUENCE [LARGE SCALE GENOMIC DNA]</scope>
    <source>
        <strain evidence="10 11">WILCCON 0076</strain>
    </source>
</reference>
<evidence type="ECO:0000256" key="1">
    <source>
        <dbReference type="ARBA" id="ARBA00004496"/>
    </source>
</evidence>
<dbReference type="Gene3D" id="1.10.10.10">
    <property type="entry name" value="Winged helix-like DNA-binding domain superfamily/Winged helix DNA-binding domain"/>
    <property type="match status" value="1"/>
</dbReference>
<evidence type="ECO:0000313" key="11">
    <source>
        <dbReference type="Proteomes" id="UP001139006"/>
    </source>
</evidence>
<keyword evidence="7" id="KW-0055">Arginine biosynthesis</keyword>
<dbReference type="InterPro" id="IPR036251">
    <property type="entry name" value="Arg_repress_C_sf"/>
</dbReference>
<comment type="caution">
    <text evidence="10">The sequence shown here is derived from an EMBL/GenBank/DDBJ whole genome shotgun (WGS) entry which is preliminary data.</text>
</comment>
<keyword evidence="5 7" id="KW-0238">DNA-binding</keyword>
<dbReference type="PANTHER" id="PTHR34471:SF1">
    <property type="entry name" value="ARGININE REPRESSOR"/>
    <property type="match status" value="1"/>
</dbReference>
<evidence type="ECO:0000256" key="6">
    <source>
        <dbReference type="ARBA" id="ARBA00023163"/>
    </source>
</evidence>
<dbReference type="InterPro" id="IPR036390">
    <property type="entry name" value="WH_DNA-bd_sf"/>
</dbReference>
<evidence type="ECO:0000259" key="8">
    <source>
        <dbReference type="Pfam" id="PF01316"/>
    </source>
</evidence>
<keyword evidence="3 7" id="KW-0963">Cytoplasm</keyword>
<evidence type="ECO:0000256" key="7">
    <source>
        <dbReference type="HAMAP-Rule" id="MF_00173"/>
    </source>
</evidence>
<dbReference type="PRINTS" id="PR01467">
    <property type="entry name" value="ARGREPRESSOR"/>
</dbReference>
<dbReference type="EMBL" id="JAIULA010000021">
    <property type="protein sequence ID" value="MCP0887641.1"/>
    <property type="molecule type" value="Genomic_DNA"/>
</dbReference>
<dbReference type="AlphaFoldDB" id="A0A9X2JNY8"/>
<dbReference type="Gene3D" id="3.30.1360.40">
    <property type="match status" value="1"/>
</dbReference>
<comment type="function">
    <text evidence="7">Regulates arginine biosynthesis genes.</text>
</comment>
<dbReference type="GO" id="GO:0034618">
    <property type="term" value="F:arginine binding"/>
    <property type="evidence" value="ECO:0007669"/>
    <property type="project" value="InterPro"/>
</dbReference>
<evidence type="ECO:0000256" key="5">
    <source>
        <dbReference type="ARBA" id="ARBA00023125"/>
    </source>
</evidence>
<evidence type="ECO:0000256" key="3">
    <source>
        <dbReference type="ARBA" id="ARBA00022490"/>
    </source>
</evidence>
<dbReference type="GO" id="GO:0006526">
    <property type="term" value="P:L-arginine biosynthetic process"/>
    <property type="evidence" value="ECO:0007669"/>
    <property type="project" value="UniProtKB-KW"/>
</dbReference>
<feature type="domain" description="Arginine repressor DNA-binding" evidence="8">
    <location>
        <begin position="1"/>
        <end position="63"/>
    </location>
</feature>
<dbReference type="GO" id="GO:0051259">
    <property type="term" value="P:protein complex oligomerization"/>
    <property type="evidence" value="ECO:0007669"/>
    <property type="project" value="InterPro"/>
</dbReference>
<organism evidence="10 11">
    <name type="scientific">Ligilactobacillus ubinensis</name>
    <dbReference type="NCBI Taxonomy" id="2876789"/>
    <lineage>
        <taxon>Bacteria</taxon>
        <taxon>Bacillati</taxon>
        <taxon>Bacillota</taxon>
        <taxon>Bacilli</taxon>
        <taxon>Lactobacillales</taxon>
        <taxon>Lactobacillaceae</taxon>
        <taxon>Ligilactobacillus</taxon>
    </lineage>
</organism>
<accession>A0A9X2JNY8</accession>
<evidence type="ECO:0000256" key="4">
    <source>
        <dbReference type="ARBA" id="ARBA00023015"/>
    </source>
</evidence>
<feature type="domain" description="Arginine repressor C-terminal" evidence="9">
    <location>
        <begin position="83"/>
        <end position="146"/>
    </location>
</feature>
<evidence type="ECO:0000259" key="9">
    <source>
        <dbReference type="Pfam" id="PF02863"/>
    </source>
</evidence>
<dbReference type="PANTHER" id="PTHR34471">
    <property type="entry name" value="ARGININE REPRESSOR"/>
    <property type="match status" value="1"/>
</dbReference>
<dbReference type="InterPro" id="IPR036388">
    <property type="entry name" value="WH-like_DNA-bd_sf"/>
</dbReference>
<dbReference type="GO" id="GO:0003677">
    <property type="term" value="F:DNA binding"/>
    <property type="evidence" value="ECO:0007669"/>
    <property type="project" value="UniProtKB-KW"/>
</dbReference>
<sequence length="154" mass="17791">MKRDKRRKFIELIIVQNKVSTQEELINLLKENGIETTQATVSRDIRELSIIKERDDSGKICYRQQRVDKRKEIEKLYQAIELYVYSIQCIECINVVHTSPNYANVITAILDGVELVEIVGSIAGYDTIFIISKNQSDADTINKLFKKHIDAMLQ</sequence>
<dbReference type="SUPFAM" id="SSF46785">
    <property type="entry name" value="Winged helix' DNA-binding domain"/>
    <property type="match status" value="1"/>
</dbReference>
<dbReference type="Pfam" id="PF01316">
    <property type="entry name" value="Arg_repressor"/>
    <property type="match status" value="1"/>
</dbReference>
<dbReference type="Pfam" id="PF02863">
    <property type="entry name" value="Arg_repressor_C"/>
    <property type="match status" value="1"/>
</dbReference>
<keyword evidence="7" id="KW-0678">Repressor</keyword>
<dbReference type="Proteomes" id="UP001139006">
    <property type="component" value="Unassembled WGS sequence"/>
</dbReference>
<keyword evidence="7" id="KW-0028">Amino-acid biosynthesis</keyword>
<dbReference type="SUPFAM" id="SSF55252">
    <property type="entry name" value="C-terminal domain of arginine repressor"/>
    <property type="match status" value="1"/>
</dbReference>
<dbReference type="GO" id="GO:0003700">
    <property type="term" value="F:DNA-binding transcription factor activity"/>
    <property type="evidence" value="ECO:0007669"/>
    <property type="project" value="UniProtKB-UniRule"/>
</dbReference>